<dbReference type="InterPro" id="IPR020845">
    <property type="entry name" value="AMP-binding_CS"/>
</dbReference>
<reference evidence="12" key="2">
    <citation type="submission" date="2017-12" db="EMBL/GenBank/DDBJ databases">
        <title>High-resolution comparative analysis of great ape genomes.</title>
        <authorList>
            <person name="Pollen A."/>
            <person name="Hastie A."/>
            <person name="Hormozdiari F."/>
            <person name="Dougherty M."/>
            <person name="Liu R."/>
            <person name="Chaisson M."/>
            <person name="Hoppe E."/>
            <person name="Hill C."/>
            <person name="Pang A."/>
            <person name="Hillier L."/>
            <person name="Baker C."/>
            <person name="Armstrong J."/>
            <person name="Shendure J."/>
            <person name="Paten B."/>
            <person name="Wilson R."/>
            <person name="Chao H."/>
            <person name="Schneider V."/>
            <person name="Ventura M."/>
            <person name="Kronenberg Z."/>
            <person name="Murali S."/>
            <person name="Gordon D."/>
            <person name="Cantsilieris S."/>
            <person name="Munson K."/>
            <person name="Nelson B."/>
            <person name="Raja A."/>
            <person name="Underwood J."/>
            <person name="Diekhans M."/>
            <person name="Fiddes I."/>
            <person name="Haussler D."/>
            <person name="Eichler E."/>
        </authorList>
    </citation>
    <scope>NUCLEOTIDE SEQUENCE [LARGE SCALE GENOMIC DNA]</scope>
    <source>
        <strain evidence="12">Susie</strain>
    </source>
</reference>
<evidence type="ECO:0000259" key="10">
    <source>
        <dbReference type="Pfam" id="PF00501"/>
    </source>
</evidence>
<dbReference type="FunFam" id="3.30.300.30:FF:000008">
    <property type="entry name" value="2,3-dihydroxybenzoate-AMP ligase"/>
    <property type="match status" value="1"/>
</dbReference>
<dbReference type="Gene3D" id="3.40.50.980">
    <property type="match status" value="2"/>
</dbReference>
<keyword evidence="14" id="KW-1185">Reference proteome</keyword>
<dbReference type="InterPro" id="IPR045851">
    <property type="entry name" value="AMP-bd_C_sf"/>
</dbReference>
<proteinExistence type="inferred from homology"/>
<dbReference type="Gene3D" id="2.30.38.10">
    <property type="entry name" value="Luciferase, Domain 3"/>
    <property type="match status" value="1"/>
</dbReference>
<evidence type="ECO:0000313" key="14">
    <source>
        <dbReference type="Proteomes" id="UP000001595"/>
    </source>
</evidence>
<evidence type="ECO:0000256" key="9">
    <source>
        <dbReference type="ARBA" id="ARBA00048277"/>
    </source>
</evidence>
<dbReference type="EC" id="6.2.1.2" evidence="6"/>
<dbReference type="Proteomes" id="UP000001595">
    <property type="component" value="Chromosome 17"/>
</dbReference>
<accession>A0A2J8W8M2</accession>
<feature type="domain" description="AMP-dependent synthetase/ligase" evidence="10">
    <location>
        <begin position="109"/>
        <end position="430"/>
    </location>
</feature>
<evidence type="ECO:0000256" key="7">
    <source>
        <dbReference type="ARBA" id="ARBA00039638"/>
    </source>
</evidence>
<reference evidence="13" key="3">
    <citation type="submission" date="2025-05" db="UniProtKB">
        <authorList>
            <consortium name="Ensembl"/>
        </authorList>
    </citation>
    <scope>IDENTIFICATION</scope>
</reference>
<feature type="domain" description="AMP-binding enzyme C-terminal" evidence="11">
    <location>
        <begin position="481"/>
        <end position="556"/>
    </location>
</feature>
<evidence type="ECO:0000259" key="11">
    <source>
        <dbReference type="Pfam" id="PF13193"/>
    </source>
</evidence>
<dbReference type="PANTHER" id="PTHR43201:SF5">
    <property type="entry name" value="MEDIUM-CHAIN ACYL-COA LIGASE ACSF2, MITOCHONDRIAL"/>
    <property type="match status" value="1"/>
</dbReference>
<dbReference type="PANTHER" id="PTHR43201">
    <property type="entry name" value="ACYL-COA SYNTHETASE"/>
    <property type="match status" value="1"/>
</dbReference>
<evidence type="ECO:0000256" key="3">
    <source>
        <dbReference type="ARBA" id="ARBA00022832"/>
    </source>
</evidence>
<keyword evidence="3" id="KW-0276">Fatty acid metabolism</keyword>
<gene>
    <name evidence="13" type="primary">ACSF2</name>
    <name evidence="12" type="ORF">CR201_G0012243</name>
</gene>
<keyword evidence="4" id="KW-0443">Lipid metabolism</keyword>
<evidence type="ECO:0000256" key="2">
    <source>
        <dbReference type="ARBA" id="ARBA00022598"/>
    </source>
</evidence>
<dbReference type="Ensembl" id="ENSPPYT00000061256.1">
    <property type="protein sequence ID" value="ENSPPYP00000035392.1"/>
    <property type="gene ID" value="ENSPPYG00000008282.3"/>
</dbReference>
<accession>A0A8I5YS23</accession>
<evidence type="ECO:0000313" key="12">
    <source>
        <dbReference type="EMBL" id="PNJ66126.1"/>
    </source>
</evidence>
<dbReference type="GO" id="GO:0006631">
    <property type="term" value="P:fatty acid metabolic process"/>
    <property type="evidence" value="ECO:0007669"/>
    <property type="project" value="UniProtKB-KW"/>
</dbReference>
<dbReference type="Pfam" id="PF13193">
    <property type="entry name" value="AMP-binding_C"/>
    <property type="match status" value="1"/>
</dbReference>
<dbReference type="CDD" id="cd05917">
    <property type="entry name" value="FACL_like_2"/>
    <property type="match status" value="1"/>
</dbReference>
<dbReference type="GO" id="GO:0031956">
    <property type="term" value="F:medium-chain fatty acid-CoA ligase activity"/>
    <property type="evidence" value="ECO:0007669"/>
    <property type="project" value="UniProtKB-EC"/>
</dbReference>
<dbReference type="Pfam" id="PF00501">
    <property type="entry name" value="AMP-binding"/>
    <property type="match status" value="1"/>
</dbReference>
<evidence type="ECO:0000256" key="8">
    <source>
        <dbReference type="ARBA" id="ARBA00047319"/>
    </source>
</evidence>
<evidence type="ECO:0000256" key="6">
    <source>
        <dbReference type="ARBA" id="ARBA00039009"/>
    </source>
</evidence>
<dbReference type="Gene3D" id="3.30.300.30">
    <property type="match status" value="1"/>
</dbReference>
<comment type="catalytic activity">
    <reaction evidence="9">
        <text>a medium-chain fatty acid + ATP + CoA = a medium-chain fatty acyl-CoA + AMP + diphosphate</text>
        <dbReference type="Rhea" id="RHEA:48340"/>
        <dbReference type="ChEBI" id="CHEBI:30616"/>
        <dbReference type="ChEBI" id="CHEBI:33019"/>
        <dbReference type="ChEBI" id="CHEBI:57287"/>
        <dbReference type="ChEBI" id="CHEBI:59558"/>
        <dbReference type="ChEBI" id="CHEBI:90546"/>
        <dbReference type="ChEBI" id="CHEBI:456215"/>
        <dbReference type="EC" id="6.2.1.2"/>
    </reaction>
</comment>
<dbReference type="AlphaFoldDB" id="A0A2J8W8M2"/>
<keyword evidence="2" id="KW-0436">Ligase</keyword>
<dbReference type="FunFam" id="3.40.50.980:FF:000005">
    <property type="entry name" value="Acyl-CoA synthetase family member 2"/>
    <property type="match status" value="1"/>
</dbReference>
<evidence type="ECO:0000313" key="13">
    <source>
        <dbReference type="Ensembl" id="ENSPPYP00000035392.1"/>
    </source>
</evidence>
<comment type="catalytic activity">
    <reaction evidence="8">
        <text>octanoate + ATP + CoA = octanoyl-CoA + AMP + diphosphate</text>
        <dbReference type="Rhea" id="RHEA:33631"/>
        <dbReference type="ChEBI" id="CHEBI:25646"/>
        <dbReference type="ChEBI" id="CHEBI:30616"/>
        <dbReference type="ChEBI" id="CHEBI:33019"/>
        <dbReference type="ChEBI" id="CHEBI:57287"/>
        <dbReference type="ChEBI" id="CHEBI:57386"/>
        <dbReference type="ChEBI" id="CHEBI:456215"/>
    </reaction>
</comment>
<name>A0A2J8W8M2_PONAB</name>
<sequence>MAVYVGMLRLGRLCAGSSGVLGARAALSRSWQEARLQGVRFLSSREVDRMVSLPIGGLSYVQGCTKKHLNSKTVGQCLDTTAQRVPEREALVVLHEDVRLTFGQLKEEVSVNPAYQAMELEYVLKKVGCKALVFPKQFKTQQYYNILKQICPEVDNAQPGGLKSQRLPDLTTVISVDAPLPGTLLLDEVVAAGSTRQHLDQLQYNQQFLSCHDPINIQFTSGTTGSPKGATLSHYNIVNNSNMLGERLKLHEKTPEQLRMILPSPLYHCLGSVGGTMMCLMYGATLILASPVFNGKKALEAISRERGSFLYGTPTMFVDILNQPDFSSYDISTMCGGVIAGSPAPPELIRAIINKINMKDLVVAYGTTENSPVTFAHFPEDTVEQKAESVGRIMPHTEARIMNMEAGTLAELNTPGELCIRGYCVMLGYWGEPQKTEEAVDQDKWYRTGDVATMNEQGFCKIVGRSKDMIIRGGENIYPAELEDFFHTHPKVQEVQVVGVKDDRMGEEICACIRLKDGEETTVEEIKAFCKGKISHFKIPRYIVFVTNYPLTISGKIQKFKLREQMERHLNL</sequence>
<dbReference type="GeneTree" id="ENSGT00940000156830"/>
<protein>
    <recommendedName>
        <fullName evidence="7">Medium-chain acyl-CoA ligase ACSF2, mitochondrial</fullName>
        <ecNumber evidence="6">6.2.1.2</ecNumber>
    </recommendedName>
</protein>
<evidence type="ECO:0000256" key="1">
    <source>
        <dbReference type="ARBA" id="ARBA00006432"/>
    </source>
</evidence>
<dbReference type="PROSITE" id="PS00455">
    <property type="entry name" value="AMP_BINDING"/>
    <property type="match status" value="1"/>
</dbReference>
<evidence type="ECO:0000256" key="5">
    <source>
        <dbReference type="ARBA" id="ARBA00037247"/>
    </source>
</evidence>
<dbReference type="EMBL" id="NDHI03003397">
    <property type="protein sequence ID" value="PNJ66126.1"/>
    <property type="molecule type" value="Genomic_DNA"/>
</dbReference>
<organism evidence="12">
    <name type="scientific">Pongo abelii</name>
    <name type="common">Sumatran orangutan</name>
    <name type="synonym">Pongo pygmaeus abelii</name>
    <dbReference type="NCBI Taxonomy" id="9601"/>
    <lineage>
        <taxon>Eukaryota</taxon>
        <taxon>Metazoa</taxon>
        <taxon>Chordata</taxon>
        <taxon>Craniata</taxon>
        <taxon>Vertebrata</taxon>
        <taxon>Euteleostomi</taxon>
        <taxon>Mammalia</taxon>
        <taxon>Eutheria</taxon>
        <taxon>Euarchontoglires</taxon>
        <taxon>Primates</taxon>
        <taxon>Haplorrhini</taxon>
        <taxon>Catarrhini</taxon>
        <taxon>Hominidae</taxon>
        <taxon>Pongo</taxon>
    </lineage>
</organism>
<comment type="similarity">
    <text evidence="1">Belongs to the ATP-dependent AMP-binding enzyme family.</text>
</comment>
<reference evidence="13 14" key="1">
    <citation type="submission" date="2008-02" db="EMBL/GenBank/DDBJ databases">
        <title>A 6x draft sequence assembly of the Pongo pygmaeus abelii genome.</title>
        <authorList>
            <person name="Wilson R.K."/>
            <person name="Mardis E."/>
        </authorList>
    </citation>
    <scope>NUCLEOTIDE SEQUENCE [LARGE SCALE GENOMIC DNA]</scope>
</reference>
<evidence type="ECO:0000256" key="4">
    <source>
        <dbReference type="ARBA" id="ARBA00023098"/>
    </source>
</evidence>
<dbReference type="InterPro" id="IPR025110">
    <property type="entry name" value="AMP-bd_C"/>
</dbReference>
<dbReference type="InterPro" id="IPR000873">
    <property type="entry name" value="AMP-dep_synth/lig_dom"/>
</dbReference>
<dbReference type="SUPFAM" id="SSF56801">
    <property type="entry name" value="Acetyl-CoA synthetase-like"/>
    <property type="match status" value="1"/>
</dbReference>
<comment type="function">
    <text evidence="5">Acyl-CoA synthases catalyze the initial reaction in fatty acid metabolism, by forming a thioester with CoA. Has some preference toward medium-chain substrates. Plays a role in adipocyte differentiation.</text>
</comment>